<dbReference type="Pfam" id="PF00501">
    <property type="entry name" value="AMP-binding"/>
    <property type="match status" value="1"/>
</dbReference>
<evidence type="ECO:0000259" key="5">
    <source>
        <dbReference type="Pfam" id="PF00501"/>
    </source>
</evidence>
<dbReference type="GO" id="GO:0030729">
    <property type="term" value="F:acetoacetate-CoA ligase activity"/>
    <property type="evidence" value="ECO:0007669"/>
    <property type="project" value="InterPro"/>
</dbReference>
<dbReference type="InterPro" id="IPR032387">
    <property type="entry name" value="ACAS_N"/>
</dbReference>
<dbReference type="AlphaFoldDB" id="A0A1E3X830"/>
<dbReference type="EC" id="6.2.1.1" evidence="8"/>
<organism evidence="8 9">
    <name type="scientific">Candidatus Scalindua rubra</name>
    <dbReference type="NCBI Taxonomy" id="1872076"/>
    <lineage>
        <taxon>Bacteria</taxon>
        <taxon>Pseudomonadati</taxon>
        <taxon>Planctomycetota</taxon>
        <taxon>Candidatus Brocadiia</taxon>
        <taxon>Candidatus Brocadiales</taxon>
        <taxon>Candidatus Scalinduaceae</taxon>
        <taxon>Candidatus Scalindua</taxon>
    </lineage>
</organism>
<accession>A0A1E3X830</accession>
<feature type="domain" description="AMP-dependent synthetase/ligase" evidence="5">
    <location>
        <begin position="99"/>
        <end position="468"/>
    </location>
</feature>
<name>A0A1E3X830_9BACT</name>
<keyword evidence="2 8" id="KW-0436">Ligase</keyword>
<reference evidence="8 9" key="1">
    <citation type="submission" date="2016-07" db="EMBL/GenBank/DDBJ databases">
        <title>Draft genome of Scalindua rubra, obtained from a brine-seawater interface in the Red Sea, sheds light on salt adaptation in anammox bacteria.</title>
        <authorList>
            <person name="Speth D.R."/>
            <person name="Lagkouvardos I."/>
            <person name="Wang Y."/>
            <person name="Qian P.-Y."/>
            <person name="Dutilh B.E."/>
            <person name="Jetten M.S."/>
        </authorList>
    </citation>
    <scope>NUCLEOTIDE SEQUENCE [LARGE SCALE GENOMIC DNA]</scope>
    <source>
        <strain evidence="8">BSI-1</strain>
    </source>
</reference>
<comment type="similarity">
    <text evidence="1">Belongs to the ATP-dependent AMP-binding enzyme family.</text>
</comment>
<dbReference type="GO" id="GO:0003987">
    <property type="term" value="F:acetate-CoA ligase activity"/>
    <property type="evidence" value="ECO:0007669"/>
    <property type="project" value="UniProtKB-EC"/>
</dbReference>
<dbReference type="GO" id="GO:0005524">
    <property type="term" value="F:ATP binding"/>
    <property type="evidence" value="ECO:0007669"/>
    <property type="project" value="UniProtKB-KW"/>
</dbReference>
<dbReference type="PANTHER" id="PTHR42921">
    <property type="entry name" value="ACETOACETYL-COA SYNTHETASE"/>
    <property type="match status" value="1"/>
</dbReference>
<evidence type="ECO:0000256" key="1">
    <source>
        <dbReference type="ARBA" id="ARBA00006432"/>
    </source>
</evidence>
<dbReference type="InterPro" id="IPR045851">
    <property type="entry name" value="AMP-bd_C_sf"/>
</dbReference>
<dbReference type="InterPro" id="IPR020845">
    <property type="entry name" value="AMP-binding_CS"/>
</dbReference>
<keyword evidence="4" id="KW-0067">ATP-binding</keyword>
<dbReference type="EMBL" id="MAYW01000094">
    <property type="protein sequence ID" value="ODS31795.1"/>
    <property type="molecule type" value="Genomic_DNA"/>
</dbReference>
<evidence type="ECO:0000259" key="6">
    <source>
        <dbReference type="Pfam" id="PF13193"/>
    </source>
</evidence>
<evidence type="ECO:0000256" key="4">
    <source>
        <dbReference type="ARBA" id="ARBA00022840"/>
    </source>
</evidence>
<dbReference type="PANTHER" id="PTHR42921:SF1">
    <property type="entry name" value="ACETOACETYL-COA SYNTHETASE"/>
    <property type="match status" value="1"/>
</dbReference>
<protein>
    <submittedName>
        <fullName evidence="8">Acetyl-CoA synthetase</fullName>
        <ecNumber evidence="8">6.2.1.1</ecNumber>
    </submittedName>
</protein>
<dbReference type="InterPro" id="IPR000873">
    <property type="entry name" value="AMP-dep_synth/lig_dom"/>
</dbReference>
<sequence length="647" mass="72462">MTEILWQPSADKIKSTQLTHFIKRIQKKYGIGNTDFSTLHQWSVSNPAEFWEEVWQDCDIISSTSYKSVMGKRQMPGTTWFDGTRLNFAENLLRYRSQEQEAIVFVDERQRNVCLSFKELAEEVARCAEGLREHRVGVGDRVAAVIPNCPEAVIAALAASSIGAIWSSCSPDFGLSGIYDRLGQISPKVLITANAYYYNGKEFDCLEKIKGVLEKIASIKTVAIIQFTDTPYTSFPKGQAWEEFMDHKEAELSFEQLPFDHPLSILYSSGTTGIPKSIVHGAGGTLIQHLKEHRYHCDLRPGDRLFYFTTCGWMMWNWLISGLASGATIVLYDGSPGFPDIGHLWEILEKQKITHFGTSPKFLDTVRKADYLPKDKHSFNALKVILSTGSPLSVELFKWVYQNIKADVQLASISGGTDIVSCFVLGCPNLPVYAGEIQAKGLGMDVHAFDEEGNSIIGKKGELVCMTPFPSMPIYFWNDKDGEKYRKAYFNKIQGVWVHGDFIEITPRGGAIIYGRSDTTLNPGGVRIGTAEIYRPVEKLPEILDSIVIGKKTKEDIEVILFVVLKAGLKLDDNLREKIKAIIRQDATPRHVPTAVYQVSEIPRTINGKKVEKAVTQIFHGEKVLNTSVLLNPHALKDFEELVPEVP</sequence>
<dbReference type="InterPro" id="IPR025110">
    <property type="entry name" value="AMP-bd_C"/>
</dbReference>
<dbReference type="InterPro" id="IPR042099">
    <property type="entry name" value="ANL_N_sf"/>
</dbReference>
<evidence type="ECO:0000313" key="9">
    <source>
        <dbReference type="Proteomes" id="UP000094056"/>
    </source>
</evidence>
<evidence type="ECO:0000259" key="7">
    <source>
        <dbReference type="Pfam" id="PF16177"/>
    </source>
</evidence>
<dbReference type="Pfam" id="PF13193">
    <property type="entry name" value="AMP-binding_C"/>
    <property type="match status" value="1"/>
</dbReference>
<feature type="domain" description="AMP-binding enzyme C-terminal" evidence="6">
    <location>
        <begin position="539"/>
        <end position="609"/>
    </location>
</feature>
<dbReference type="SUPFAM" id="SSF56801">
    <property type="entry name" value="Acetyl-CoA synthetase-like"/>
    <property type="match status" value="1"/>
</dbReference>
<dbReference type="Proteomes" id="UP000094056">
    <property type="component" value="Unassembled WGS sequence"/>
</dbReference>
<dbReference type="GO" id="GO:0006629">
    <property type="term" value="P:lipid metabolic process"/>
    <property type="evidence" value="ECO:0007669"/>
    <property type="project" value="InterPro"/>
</dbReference>
<dbReference type="NCBIfam" id="NF002937">
    <property type="entry name" value="PRK03584.1"/>
    <property type="match status" value="1"/>
</dbReference>
<comment type="caution">
    <text evidence="8">The sequence shown here is derived from an EMBL/GenBank/DDBJ whole genome shotgun (WGS) entry which is preliminary data.</text>
</comment>
<dbReference type="NCBIfam" id="TIGR01217">
    <property type="entry name" value="ac_ac_CoA_syn"/>
    <property type="match status" value="1"/>
</dbReference>
<dbReference type="PROSITE" id="PS00455">
    <property type="entry name" value="AMP_BINDING"/>
    <property type="match status" value="1"/>
</dbReference>
<proteinExistence type="inferred from homology"/>
<dbReference type="PATRIC" id="fig|1872076.5.peg.3656"/>
<dbReference type="CDD" id="cd05943">
    <property type="entry name" value="AACS"/>
    <property type="match status" value="1"/>
</dbReference>
<evidence type="ECO:0000313" key="8">
    <source>
        <dbReference type="EMBL" id="ODS31795.1"/>
    </source>
</evidence>
<dbReference type="Pfam" id="PF16177">
    <property type="entry name" value="ACAS_N"/>
    <property type="match status" value="1"/>
</dbReference>
<feature type="domain" description="Acetyl-coenzyme A synthetase N-terminal" evidence="7">
    <location>
        <begin position="38"/>
        <end position="91"/>
    </location>
</feature>
<dbReference type="Gene3D" id="3.30.300.30">
    <property type="match status" value="1"/>
</dbReference>
<gene>
    <name evidence="8" type="primary">acsA_2</name>
    <name evidence="8" type="ORF">SCARUB_03081</name>
</gene>
<dbReference type="InterPro" id="IPR005914">
    <property type="entry name" value="Acac_CoA_synth"/>
</dbReference>
<dbReference type="Gene3D" id="3.40.50.12780">
    <property type="entry name" value="N-terminal domain of ligase-like"/>
    <property type="match status" value="1"/>
</dbReference>
<evidence type="ECO:0000256" key="2">
    <source>
        <dbReference type="ARBA" id="ARBA00022598"/>
    </source>
</evidence>
<evidence type="ECO:0000256" key="3">
    <source>
        <dbReference type="ARBA" id="ARBA00022741"/>
    </source>
</evidence>
<keyword evidence="3" id="KW-0547">Nucleotide-binding</keyword>